<dbReference type="EMBL" id="VZPE01000007">
    <property type="protein sequence ID" value="KAB0569498.1"/>
    <property type="molecule type" value="Genomic_DNA"/>
</dbReference>
<evidence type="ECO:0000256" key="6">
    <source>
        <dbReference type="SAM" id="SignalP"/>
    </source>
</evidence>
<name>A0A643EX72_9HYPH</name>
<sequence>MRKHMHGIAASAVLAAGLLLGVAGASADDKSIVVVTAGGVFEQAMKKNFFEPFTKETGIEVISVASGLGAQWAKVKAMASLPEAEWDIVTALPNDNFAQAQYLEPITCDQLSNAAEFAIEGTCMGHAVLRTWGANVLAWNTDSFPDGKQPQNWADFWNVEQFPGPRAMPDASYWPWLLIAALEADGVSKDKLFPLDVERAFAKLEQIKPNIVVWWKTADQSQNILRTGEVVMSMMGSGRASTLIASGEPIKFTWNQGIKDTGMWAVLKNAKNKEGAIRFINFFLANPEAHVAFSKEFPFETPNSKALDLISPEERKTRGGDPANMAVQIDPDWKWIAENDAAMRQRMIEFLSR</sequence>
<dbReference type="GO" id="GO:0015888">
    <property type="term" value="P:thiamine transport"/>
    <property type="evidence" value="ECO:0007669"/>
    <property type="project" value="TreeGrafter"/>
</dbReference>
<dbReference type="GO" id="GO:0030976">
    <property type="term" value="F:thiamine pyrophosphate binding"/>
    <property type="evidence" value="ECO:0007669"/>
    <property type="project" value="TreeGrafter"/>
</dbReference>
<comment type="similarity">
    <text evidence="2">Belongs to the bacterial solute-binding protein 1 family.</text>
</comment>
<dbReference type="SUPFAM" id="SSF53850">
    <property type="entry name" value="Periplasmic binding protein-like II"/>
    <property type="match status" value="1"/>
</dbReference>
<gene>
    <name evidence="7" type="ORF">F7Q93_17395</name>
</gene>
<keyword evidence="5" id="KW-0574">Periplasm</keyword>
<evidence type="ECO:0000313" key="7">
    <source>
        <dbReference type="EMBL" id="KAB0569498.1"/>
    </source>
</evidence>
<evidence type="ECO:0000256" key="5">
    <source>
        <dbReference type="ARBA" id="ARBA00022764"/>
    </source>
</evidence>
<dbReference type="PANTHER" id="PTHR30006:SF3">
    <property type="entry name" value="THIAMINE-BINDING PERIPLASMIC PROTEIN"/>
    <property type="match status" value="1"/>
</dbReference>
<organism evidence="7">
    <name type="scientific">Brucella pituitosa</name>
    <dbReference type="NCBI Taxonomy" id="571256"/>
    <lineage>
        <taxon>Bacteria</taxon>
        <taxon>Pseudomonadati</taxon>
        <taxon>Pseudomonadota</taxon>
        <taxon>Alphaproteobacteria</taxon>
        <taxon>Hyphomicrobiales</taxon>
        <taxon>Brucellaceae</taxon>
        <taxon>Brucella/Ochrobactrum group</taxon>
        <taxon>Brucella</taxon>
    </lineage>
</organism>
<comment type="subcellular location">
    <subcellularLocation>
        <location evidence="1">Periplasm</location>
    </subcellularLocation>
</comment>
<proteinExistence type="inferred from homology"/>
<dbReference type="GO" id="GO:0030288">
    <property type="term" value="C:outer membrane-bounded periplasmic space"/>
    <property type="evidence" value="ECO:0007669"/>
    <property type="project" value="TreeGrafter"/>
</dbReference>
<accession>A0A643EX72</accession>
<dbReference type="GO" id="GO:0030975">
    <property type="term" value="F:thiamine binding"/>
    <property type="evidence" value="ECO:0007669"/>
    <property type="project" value="TreeGrafter"/>
</dbReference>
<dbReference type="PANTHER" id="PTHR30006">
    <property type="entry name" value="THIAMINE-BINDING PERIPLASMIC PROTEIN-RELATED"/>
    <property type="match status" value="1"/>
</dbReference>
<evidence type="ECO:0000256" key="2">
    <source>
        <dbReference type="ARBA" id="ARBA00008520"/>
    </source>
</evidence>
<evidence type="ECO:0000256" key="3">
    <source>
        <dbReference type="ARBA" id="ARBA00022448"/>
    </source>
</evidence>
<dbReference type="InterPro" id="IPR006059">
    <property type="entry name" value="SBP"/>
</dbReference>
<dbReference type="AlphaFoldDB" id="A0A643EX72"/>
<dbReference type="CDD" id="cd13589">
    <property type="entry name" value="PBP2_polyamine_RpCGA009"/>
    <property type="match status" value="1"/>
</dbReference>
<evidence type="ECO:0000256" key="1">
    <source>
        <dbReference type="ARBA" id="ARBA00004418"/>
    </source>
</evidence>
<keyword evidence="4 6" id="KW-0732">Signal</keyword>
<protein>
    <submittedName>
        <fullName evidence="7">Extracellular solute-binding protein</fullName>
    </submittedName>
</protein>
<evidence type="ECO:0000256" key="4">
    <source>
        <dbReference type="ARBA" id="ARBA00022729"/>
    </source>
</evidence>
<dbReference type="Gene3D" id="3.40.190.10">
    <property type="entry name" value="Periplasmic binding protein-like II"/>
    <property type="match status" value="2"/>
</dbReference>
<feature type="signal peptide" evidence="6">
    <location>
        <begin position="1"/>
        <end position="27"/>
    </location>
</feature>
<dbReference type="Pfam" id="PF13416">
    <property type="entry name" value="SBP_bac_8"/>
    <property type="match status" value="1"/>
</dbReference>
<feature type="chain" id="PRO_5025057302" evidence="6">
    <location>
        <begin position="28"/>
        <end position="353"/>
    </location>
</feature>
<keyword evidence="3" id="KW-0813">Transport</keyword>
<comment type="caution">
    <text evidence="7">The sequence shown here is derived from an EMBL/GenBank/DDBJ whole genome shotgun (WGS) entry which is preliminary data.</text>
</comment>
<reference evidence="7" key="1">
    <citation type="submission" date="2019-09" db="EMBL/GenBank/DDBJ databases">
        <title>Draft genome sequences of 48 bacterial type strains from the CCUG.</title>
        <authorList>
            <person name="Tunovic T."/>
            <person name="Pineiro-Iglesias B."/>
            <person name="Unosson C."/>
            <person name="Inganas E."/>
            <person name="Ohlen M."/>
            <person name="Cardew S."/>
            <person name="Jensie-Markopoulos S."/>
            <person name="Salva-Serra F."/>
            <person name="Jaen-Luchoro D."/>
            <person name="Karlsson R."/>
            <person name="Svensson-Stadler L."/>
            <person name="Chun J."/>
            <person name="Moore E."/>
        </authorList>
    </citation>
    <scope>NUCLEOTIDE SEQUENCE</scope>
    <source>
        <strain evidence="7">CCUG 50899</strain>
    </source>
</reference>